<dbReference type="GO" id="GO:0005524">
    <property type="term" value="F:ATP binding"/>
    <property type="evidence" value="ECO:0007669"/>
    <property type="project" value="UniProtKB-KW"/>
</dbReference>
<dbReference type="RefSeq" id="WP_144728055.1">
    <property type="nucleotide sequence ID" value="NZ_CAWOWR010000044.1"/>
</dbReference>
<sequence>MKSIRSFLRRSLIGGVVIVLGAAGAWSYYDAREQIDELFDAELAQNARMLGKLYQSQLSALDVESRQELLQELTAGIFRLRPPSLSFPDGHEKSPLGHVYEDKLVFQMWDPLGQPLLGLGVQGVNLTYMPIPGYGMQHTDHFDWHTFTLYFPDTGVWVTAAQREDVRDELTGQIALHNVLALIVGLLVIALMIGIAVSRGFRPVLRISRQITARQPGYLEPLDVREAPDEIRGMVDALNGLLARLADTLDKERRFTANAAHELRTPLAGIKVHAQNLEADATDETSRRAARMIVDGVNRMTRMVEQLLTLSRLESGTEVPRVKVDLEHLAHELERDLGHMAQQRGIVLLLKIAPEVTLYSHENGIYVLLRNLLDNALRYTPEGGQVQLVIRVDATADKGMTRLVTMEVLDTGPGIPLRERERVFERFVRLAGQKTQGSGLGLSIVRELAERLGADLTLSDSPLGTPQMPGLMARVRFP</sequence>
<feature type="domain" description="HAMP" evidence="15">
    <location>
        <begin position="198"/>
        <end position="250"/>
    </location>
</feature>
<name>A0A558HEH2_9GAMM</name>
<dbReference type="Proteomes" id="UP000319941">
    <property type="component" value="Unassembled WGS sequence"/>
</dbReference>
<dbReference type="EC" id="2.7.13.3" evidence="3"/>
<dbReference type="Pfam" id="PF00512">
    <property type="entry name" value="HisKA"/>
    <property type="match status" value="1"/>
</dbReference>
<dbReference type="Gene3D" id="3.30.565.10">
    <property type="entry name" value="Histidine kinase-like ATPase, C-terminal domain"/>
    <property type="match status" value="1"/>
</dbReference>
<feature type="transmembrane region" description="Helical" evidence="13">
    <location>
        <begin position="174"/>
        <end position="197"/>
    </location>
</feature>
<evidence type="ECO:0000256" key="6">
    <source>
        <dbReference type="ARBA" id="ARBA00022692"/>
    </source>
</evidence>
<dbReference type="FunFam" id="1.10.287.130:FF:000001">
    <property type="entry name" value="Two-component sensor histidine kinase"/>
    <property type="match status" value="1"/>
</dbReference>
<comment type="caution">
    <text evidence="16">The sequence shown here is derived from an EMBL/GenBank/DDBJ whole genome shotgun (WGS) entry which is preliminary data.</text>
</comment>
<evidence type="ECO:0000259" key="15">
    <source>
        <dbReference type="PROSITE" id="PS50885"/>
    </source>
</evidence>
<dbReference type="OrthoDB" id="9809766at2"/>
<evidence type="ECO:0000256" key="5">
    <source>
        <dbReference type="ARBA" id="ARBA00022679"/>
    </source>
</evidence>
<evidence type="ECO:0000256" key="2">
    <source>
        <dbReference type="ARBA" id="ARBA00004141"/>
    </source>
</evidence>
<dbReference type="InterPro" id="IPR003594">
    <property type="entry name" value="HATPase_dom"/>
</dbReference>
<evidence type="ECO:0000259" key="14">
    <source>
        <dbReference type="PROSITE" id="PS50109"/>
    </source>
</evidence>
<evidence type="ECO:0000313" key="16">
    <source>
        <dbReference type="EMBL" id="TVU67477.1"/>
    </source>
</evidence>
<dbReference type="STRING" id="553385.GCA_000591415_00134"/>
<evidence type="ECO:0000256" key="10">
    <source>
        <dbReference type="ARBA" id="ARBA00022989"/>
    </source>
</evidence>
<keyword evidence="10 13" id="KW-1133">Transmembrane helix</keyword>
<dbReference type="InterPro" id="IPR003661">
    <property type="entry name" value="HisK_dim/P_dom"/>
</dbReference>
<keyword evidence="11" id="KW-0902">Two-component regulatory system</keyword>
<dbReference type="SMART" id="SM00388">
    <property type="entry name" value="HisKA"/>
    <property type="match status" value="1"/>
</dbReference>
<evidence type="ECO:0000256" key="12">
    <source>
        <dbReference type="ARBA" id="ARBA00023136"/>
    </source>
</evidence>
<reference evidence="16 17" key="1">
    <citation type="submission" date="2019-07" db="EMBL/GenBank/DDBJ databases">
        <title>Diversity of Bacteria from Kongsfjorden, Arctic.</title>
        <authorList>
            <person name="Yu Y."/>
        </authorList>
    </citation>
    <scope>NUCLEOTIDE SEQUENCE [LARGE SCALE GENOMIC DNA]</scope>
    <source>
        <strain evidence="16 17">SM1923</strain>
    </source>
</reference>
<keyword evidence="7" id="KW-0547">Nucleotide-binding</keyword>
<comment type="subcellular location">
    <subcellularLocation>
        <location evidence="2">Membrane</location>
        <topology evidence="2">Multi-pass membrane protein</topology>
    </subcellularLocation>
</comment>
<dbReference type="GO" id="GO:0000155">
    <property type="term" value="F:phosphorelay sensor kinase activity"/>
    <property type="evidence" value="ECO:0007669"/>
    <property type="project" value="InterPro"/>
</dbReference>
<dbReference type="PROSITE" id="PS50885">
    <property type="entry name" value="HAMP"/>
    <property type="match status" value="1"/>
</dbReference>
<dbReference type="EMBL" id="VNFH01000014">
    <property type="protein sequence ID" value="TVU67477.1"/>
    <property type="molecule type" value="Genomic_DNA"/>
</dbReference>
<dbReference type="SUPFAM" id="SSF47384">
    <property type="entry name" value="Homodimeric domain of signal transducing histidine kinase"/>
    <property type="match status" value="1"/>
</dbReference>
<dbReference type="GO" id="GO:0005886">
    <property type="term" value="C:plasma membrane"/>
    <property type="evidence" value="ECO:0007669"/>
    <property type="project" value="TreeGrafter"/>
</dbReference>
<dbReference type="PRINTS" id="PR00344">
    <property type="entry name" value="BCTRLSENSOR"/>
</dbReference>
<protein>
    <recommendedName>
        <fullName evidence="3">histidine kinase</fullName>
        <ecNumber evidence="3">2.7.13.3</ecNumber>
    </recommendedName>
</protein>
<keyword evidence="6 13" id="KW-0812">Transmembrane</keyword>
<keyword evidence="4" id="KW-0597">Phosphoprotein</keyword>
<organism evidence="16 17">
    <name type="scientific">Cobetia crustatorum</name>
    <dbReference type="NCBI Taxonomy" id="553385"/>
    <lineage>
        <taxon>Bacteria</taxon>
        <taxon>Pseudomonadati</taxon>
        <taxon>Pseudomonadota</taxon>
        <taxon>Gammaproteobacteria</taxon>
        <taxon>Oceanospirillales</taxon>
        <taxon>Halomonadaceae</taxon>
        <taxon>Cobetia</taxon>
    </lineage>
</organism>
<keyword evidence="8" id="KW-0418">Kinase</keyword>
<evidence type="ECO:0000256" key="11">
    <source>
        <dbReference type="ARBA" id="ARBA00023012"/>
    </source>
</evidence>
<keyword evidence="5" id="KW-0808">Transferase</keyword>
<dbReference type="AlphaFoldDB" id="A0A558HEH2"/>
<dbReference type="InterPro" id="IPR003660">
    <property type="entry name" value="HAMP_dom"/>
</dbReference>
<dbReference type="InterPro" id="IPR005467">
    <property type="entry name" value="His_kinase_dom"/>
</dbReference>
<evidence type="ECO:0000256" key="8">
    <source>
        <dbReference type="ARBA" id="ARBA00022777"/>
    </source>
</evidence>
<evidence type="ECO:0000256" key="13">
    <source>
        <dbReference type="SAM" id="Phobius"/>
    </source>
</evidence>
<dbReference type="PROSITE" id="PS50109">
    <property type="entry name" value="HIS_KIN"/>
    <property type="match status" value="1"/>
</dbReference>
<evidence type="ECO:0000256" key="3">
    <source>
        <dbReference type="ARBA" id="ARBA00012438"/>
    </source>
</evidence>
<evidence type="ECO:0000256" key="1">
    <source>
        <dbReference type="ARBA" id="ARBA00000085"/>
    </source>
</evidence>
<dbReference type="PANTHER" id="PTHR45436:SF14">
    <property type="entry name" value="SENSOR PROTEIN QSEC"/>
    <property type="match status" value="1"/>
</dbReference>
<dbReference type="Gene3D" id="1.10.287.130">
    <property type="match status" value="1"/>
</dbReference>
<comment type="catalytic activity">
    <reaction evidence="1">
        <text>ATP + protein L-histidine = ADP + protein N-phospho-L-histidine.</text>
        <dbReference type="EC" id="2.7.13.3"/>
    </reaction>
</comment>
<gene>
    <name evidence="16" type="ORF">FQP86_16525</name>
</gene>
<dbReference type="SMART" id="SM00387">
    <property type="entry name" value="HATPase_c"/>
    <property type="match status" value="1"/>
</dbReference>
<dbReference type="SUPFAM" id="SSF55874">
    <property type="entry name" value="ATPase domain of HSP90 chaperone/DNA topoisomerase II/histidine kinase"/>
    <property type="match status" value="1"/>
</dbReference>
<dbReference type="InterPro" id="IPR036097">
    <property type="entry name" value="HisK_dim/P_sf"/>
</dbReference>
<keyword evidence="17" id="KW-1185">Reference proteome</keyword>
<evidence type="ECO:0000256" key="4">
    <source>
        <dbReference type="ARBA" id="ARBA00022553"/>
    </source>
</evidence>
<dbReference type="CDD" id="cd00082">
    <property type="entry name" value="HisKA"/>
    <property type="match status" value="1"/>
</dbReference>
<feature type="domain" description="Histidine kinase" evidence="14">
    <location>
        <begin position="258"/>
        <end position="478"/>
    </location>
</feature>
<dbReference type="InterPro" id="IPR050428">
    <property type="entry name" value="TCS_sensor_his_kinase"/>
</dbReference>
<dbReference type="Pfam" id="PF02518">
    <property type="entry name" value="HATPase_c"/>
    <property type="match status" value="1"/>
</dbReference>
<keyword evidence="9" id="KW-0067">ATP-binding</keyword>
<dbReference type="PANTHER" id="PTHR45436">
    <property type="entry name" value="SENSOR HISTIDINE KINASE YKOH"/>
    <property type="match status" value="1"/>
</dbReference>
<feature type="transmembrane region" description="Helical" evidence="13">
    <location>
        <begin position="12"/>
        <end position="29"/>
    </location>
</feature>
<keyword evidence="12 13" id="KW-0472">Membrane</keyword>
<accession>A0A558HEH2</accession>
<dbReference type="InterPro" id="IPR004358">
    <property type="entry name" value="Sig_transdc_His_kin-like_C"/>
</dbReference>
<dbReference type="InterPro" id="IPR036890">
    <property type="entry name" value="HATPase_C_sf"/>
</dbReference>
<evidence type="ECO:0000313" key="17">
    <source>
        <dbReference type="Proteomes" id="UP000319941"/>
    </source>
</evidence>
<evidence type="ECO:0000256" key="7">
    <source>
        <dbReference type="ARBA" id="ARBA00022741"/>
    </source>
</evidence>
<proteinExistence type="predicted"/>
<evidence type="ECO:0000256" key="9">
    <source>
        <dbReference type="ARBA" id="ARBA00022840"/>
    </source>
</evidence>